<dbReference type="EMBL" id="WKJK01000014">
    <property type="protein sequence ID" value="MRW93025.1"/>
    <property type="molecule type" value="Genomic_DNA"/>
</dbReference>
<reference evidence="2 3" key="1">
    <citation type="submission" date="2019-11" db="EMBL/GenBank/DDBJ databases">
        <title>Novel species isolated from a subtropical stream in China.</title>
        <authorList>
            <person name="Lu H."/>
        </authorList>
    </citation>
    <scope>NUCLEOTIDE SEQUENCE [LARGE SCALE GENOMIC DNA]</scope>
    <source>
        <strain evidence="2 3">FT80W</strain>
    </source>
</reference>
<comment type="caution">
    <text evidence="2">The sequence shown here is derived from an EMBL/GenBank/DDBJ whole genome shotgun (WGS) entry which is preliminary data.</text>
</comment>
<organism evidence="2 3">
    <name type="scientific">Duganella guangzhouensis</name>
    <dbReference type="NCBI Taxonomy" id="2666084"/>
    <lineage>
        <taxon>Bacteria</taxon>
        <taxon>Pseudomonadati</taxon>
        <taxon>Pseudomonadota</taxon>
        <taxon>Betaproteobacteria</taxon>
        <taxon>Burkholderiales</taxon>
        <taxon>Oxalobacteraceae</taxon>
        <taxon>Telluria group</taxon>
        <taxon>Duganella</taxon>
    </lineage>
</organism>
<dbReference type="Proteomes" id="UP000433309">
    <property type="component" value="Unassembled WGS sequence"/>
</dbReference>
<keyword evidence="3" id="KW-1185">Reference proteome</keyword>
<name>A0A6I2L3X1_9BURK</name>
<keyword evidence="1" id="KW-0732">Signal</keyword>
<feature type="chain" id="PRO_5026014195" description="Exopolysaccharide biosynthesis operon protein EpsL" evidence="1">
    <location>
        <begin position="33"/>
        <end position="404"/>
    </location>
</feature>
<evidence type="ECO:0000256" key="1">
    <source>
        <dbReference type="SAM" id="SignalP"/>
    </source>
</evidence>
<evidence type="ECO:0000313" key="2">
    <source>
        <dbReference type="EMBL" id="MRW93025.1"/>
    </source>
</evidence>
<dbReference type="InterPro" id="IPR017465">
    <property type="entry name" value="EpsL_proteobac"/>
</dbReference>
<dbReference type="SUPFAM" id="SSF56935">
    <property type="entry name" value="Porins"/>
    <property type="match status" value="1"/>
</dbReference>
<dbReference type="AlphaFoldDB" id="A0A6I2L3X1"/>
<accession>A0A6I2L3X1</accession>
<feature type="signal peptide" evidence="1">
    <location>
        <begin position="1"/>
        <end position="32"/>
    </location>
</feature>
<dbReference type="NCBIfam" id="TIGR03014">
    <property type="entry name" value="EpsL"/>
    <property type="match status" value="1"/>
</dbReference>
<gene>
    <name evidence="2" type="ORF">GJ699_23790</name>
</gene>
<protein>
    <recommendedName>
        <fullName evidence="4">Exopolysaccharide biosynthesis operon protein EpsL</fullName>
    </recommendedName>
</protein>
<evidence type="ECO:0008006" key="4">
    <source>
        <dbReference type="Google" id="ProtNLM"/>
    </source>
</evidence>
<proteinExistence type="predicted"/>
<sequence length="404" mass="44195">MPENKRLTQRAPRARGPVLALLGGLISLPCHAALSDTFQPYVSAAYAYDDNLLRLPENSVYGPVQSDTIRSVIAGLSFERPVGRQVFSGSVQASKVSFNHFSQLDYTGKDASLQWQWQLGNRLSGTAGASYSETLVPFTDYHSADQNLRTRRGDYVSGAWRFLSDWQVRGRYSKDRFSYDLQSQRSLDRDETNGVIGVDYLGSNGSSVGLQFTRQKGDYPHPVVLLGYSFDPSYTQDQVQLKVLWNLGATQLEFLGGHARRSHQVLAERDASGSNGRATANWAALGALSFNASLWREFSAFEGGTVSYSLNKGASVGATWVPTAKIKTELKYRHERREFPGLVSGASVLDGSDLTRGAVASVQYSPRNNMQLTLSATHDTRSATSGISSAYRANGASLSATVQF</sequence>
<evidence type="ECO:0000313" key="3">
    <source>
        <dbReference type="Proteomes" id="UP000433309"/>
    </source>
</evidence>
<dbReference type="RefSeq" id="WP_154381015.1">
    <property type="nucleotide sequence ID" value="NZ_WKJK01000014.1"/>
</dbReference>